<dbReference type="FunFam" id="1.10.10.60:FF:000115">
    <property type="entry name" value="Transcriptional adapter 2"/>
    <property type="match status" value="1"/>
</dbReference>
<evidence type="ECO:0000259" key="12">
    <source>
        <dbReference type="PROSITE" id="PS50135"/>
    </source>
</evidence>
<dbReference type="PANTHER" id="PTHR12374:SF20">
    <property type="entry name" value="TRANSCRIPTIONAL ADAPTER 2-ALPHA"/>
    <property type="match status" value="1"/>
</dbReference>
<dbReference type="PIRSF" id="PIRSF025024">
    <property type="entry name" value="Transcriptional_adaptor_2"/>
    <property type="match status" value="1"/>
</dbReference>
<evidence type="ECO:0000259" key="11">
    <source>
        <dbReference type="PROSITE" id="PS50090"/>
    </source>
</evidence>
<dbReference type="InterPro" id="IPR043145">
    <property type="entry name" value="Znf_ZZ_sf"/>
</dbReference>
<dbReference type="FunFam" id="1.10.10.10:FF:000087">
    <property type="entry name" value="Transcriptional adapter 2"/>
    <property type="match status" value="1"/>
</dbReference>
<keyword evidence="6 8" id="KW-0804">Transcription</keyword>
<dbReference type="GO" id="GO:0003682">
    <property type="term" value="F:chromatin binding"/>
    <property type="evidence" value="ECO:0007669"/>
    <property type="project" value="TreeGrafter"/>
</dbReference>
<dbReference type="STRING" id="1076935.U4KWG8"/>
<evidence type="ECO:0000256" key="1">
    <source>
        <dbReference type="ARBA" id="ARBA00004123"/>
    </source>
</evidence>
<evidence type="ECO:0000256" key="7">
    <source>
        <dbReference type="ARBA" id="ARBA00023242"/>
    </source>
</evidence>
<dbReference type="Pfam" id="PF04433">
    <property type="entry name" value="SWIRM"/>
    <property type="match status" value="1"/>
</dbReference>
<dbReference type="InterPro" id="IPR036388">
    <property type="entry name" value="WH-like_DNA-bd_sf"/>
</dbReference>
<dbReference type="PROSITE" id="PS01357">
    <property type="entry name" value="ZF_ZZ_1"/>
    <property type="match status" value="1"/>
</dbReference>
<keyword evidence="7 8" id="KW-0539">Nucleus</keyword>
<dbReference type="Pfam" id="PF22941">
    <property type="entry name" value="TADA2A-like_3rd"/>
    <property type="match status" value="1"/>
</dbReference>
<dbReference type="InterPro" id="IPR000433">
    <property type="entry name" value="Znf_ZZ"/>
</dbReference>
<evidence type="ECO:0000256" key="3">
    <source>
        <dbReference type="ARBA" id="ARBA00022771"/>
    </source>
</evidence>
<feature type="domain" description="SANT" evidence="14">
    <location>
        <begin position="78"/>
        <end position="131"/>
    </location>
</feature>
<keyword evidence="16" id="KW-1185">Reference proteome</keyword>
<evidence type="ECO:0000313" key="16">
    <source>
        <dbReference type="Proteomes" id="UP000018144"/>
    </source>
</evidence>
<dbReference type="AlphaFoldDB" id="U4KWG8"/>
<evidence type="ECO:0000256" key="2">
    <source>
        <dbReference type="ARBA" id="ARBA00022723"/>
    </source>
</evidence>
<evidence type="ECO:0000256" key="5">
    <source>
        <dbReference type="ARBA" id="ARBA00023015"/>
    </source>
</evidence>
<evidence type="ECO:0000256" key="8">
    <source>
        <dbReference type="PIRNR" id="PIRNR025024"/>
    </source>
</evidence>
<dbReference type="InterPro" id="IPR017884">
    <property type="entry name" value="SANT_dom"/>
</dbReference>
<dbReference type="CDD" id="cd02335">
    <property type="entry name" value="ZZ_ADA2"/>
    <property type="match status" value="1"/>
</dbReference>
<dbReference type="Pfam" id="PF00249">
    <property type="entry name" value="Myb_DNA-binding"/>
    <property type="match status" value="1"/>
</dbReference>
<keyword evidence="2" id="KW-0479">Metal-binding</keyword>
<evidence type="ECO:0000256" key="4">
    <source>
        <dbReference type="ARBA" id="ARBA00022833"/>
    </source>
</evidence>
<evidence type="ECO:0000256" key="6">
    <source>
        <dbReference type="ARBA" id="ARBA00023163"/>
    </source>
</evidence>
<dbReference type="Proteomes" id="UP000018144">
    <property type="component" value="Unassembled WGS sequence"/>
</dbReference>
<dbReference type="SMART" id="SM00717">
    <property type="entry name" value="SANT"/>
    <property type="match status" value="1"/>
</dbReference>
<dbReference type="InterPro" id="IPR007526">
    <property type="entry name" value="SWIRM"/>
</dbReference>
<proteinExistence type="predicted"/>
<sequence length="503" mass="57022">MGVIKRKAAHPGRVEPGVRYHCDACNGDITFTVRIRCAHTACVEYDLCVPCFTSGAETGSHKCATHPYHVIEQNSYPIFTEDWGADEELLLLQGAEMYGLGSWADIADHIGGARDKDEVREHYLKTYVYSEKFPLPEHSDPTNNHFSYISREEFQSRKKRRIEQRKEEAVKATPSAPKKKPTASVPACHEIQGYMPGRLEFETEFDNEAEMAVKDLFFEPGDGINPSTGTIEPEVELKCTVMDIYNHKLTQRAQRKKVMFEHGLLEYRKNMASDKKRTKDERELLNKPKPFARIMNKKDYDDFTDGLLAEHNLRQAVAQLQEWRRNGIQTLEAGQKYEVEKVQRSEVLRNKLAPLDRVAHRYAVKSTPPVETPPINPLTAPKLPPTSFSRDREDSASPMSPSPAVVNGVKRKEMANGTGPLSLSNENSTDLHLLSTAEQQLCASLRLKPKPYMCIKERLISEAIKHGGILKEKAAKDICRFQDNNKISKIHDFFTRAGWIGKA</sequence>
<organism evidence="15 16">
    <name type="scientific">Pyronema omphalodes (strain CBS 100304)</name>
    <name type="common">Pyronema confluens</name>
    <dbReference type="NCBI Taxonomy" id="1076935"/>
    <lineage>
        <taxon>Eukaryota</taxon>
        <taxon>Fungi</taxon>
        <taxon>Dikarya</taxon>
        <taxon>Ascomycota</taxon>
        <taxon>Pezizomycotina</taxon>
        <taxon>Pezizomycetes</taxon>
        <taxon>Pezizales</taxon>
        <taxon>Pyronemataceae</taxon>
        <taxon>Pyronema</taxon>
    </lineage>
</organism>
<dbReference type="SUPFAM" id="SSF46689">
    <property type="entry name" value="Homeodomain-like"/>
    <property type="match status" value="2"/>
</dbReference>
<dbReference type="SMART" id="SM00291">
    <property type="entry name" value="ZnF_ZZ"/>
    <property type="match status" value="1"/>
</dbReference>
<dbReference type="PROSITE" id="PS51293">
    <property type="entry name" value="SANT"/>
    <property type="match status" value="1"/>
</dbReference>
<dbReference type="EMBL" id="HF935274">
    <property type="protein sequence ID" value="CCX05827.1"/>
    <property type="molecule type" value="Genomic_DNA"/>
</dbReference>
<evidence type="ECO:0000313" key="15">
    <source>
        <dbReference type="EMBL" id="CCX05827.1"/>
    </source>
</evidence>
<protein>
    <recommendedName>
        <fullName evidence="8">Transcriptional adapter 2</fullName>
    </recommendedName>
</protein>
<dbReference type="Pfam" id="PF25299">
    <property type="entry name" value="ZZ_ADA2"/>
    <property type="match status" value="1"/>
</dbReference>
<keyword evidence="3 9" id="KW-0863">Zinc-finger</keyword>
<dbReference type="InterPro" id="IPR055141">
    <property type="entry name" value="TADA2A_B-like_dom"/>
</dbReference>
<dbReference type="CDD" id="cd00167">
    <property type="entry name" value="SANT"/>
    <property type="match status" value="1"/>
</dbReference>
<accession>U4KWG8</accession>
<dbReference type="OMA" id="YNGNHRP"/>
<gene>
    <name evidence="15" type="ORF">PCON_05414</name>
</gene>
<evidence type="ECO:0000256" key="10">
    <source>
        <dbReference type="SAM" id="MobiDB-lite"/>
    </source>
</evidence>
<dbReference type="GO" id="GO:0070461">
    <property type="term" value="C:SAGA-type complex"/>
    <property type="evidence" value="ECO:0007669"/>
    <property type="project" value="TreeGrafter"/>
</dbReference>
<feature type="compositionally biased region" description="Low complexity" evidence="10">
    <location>
        <begin position="171"/>
        <end position="185"/>
    </location>
</feature>
<dbReference type="PANTHER" id="PTHR12374">
    <property type="entry name" value="TRANSCRIPTIONAL ADAPTOR 2 ADA2 -RELATED"/>
    <property type="match status" value="1"/>
</dbReference>
<dbReference type="GO" id="GO:0005634">
    <property type="term" value="C:nucleus"/>
    <property type="evidence" value="ECO:0007669"/>
    <property type="project" value="UniProtKB-SubCell"/>
</dbReference>
<feature type="region of interest" description="Disordered" evidence="10">
    <location>
        <begin position="366"/>
        <end position="408"/>
    </location>
</feature>
<dbReference type="Gene3D" id="1.10.10.10">
    <property type="entry name" value="Winged helix-like DNA-binding domain superfamily/Winged helix DNA-binding domain"/>
    <property type="match status" value="1"/>
</dbReference>
<evidence type="ECO:0000256" key="9">
    <source>
        <dbReference type="PROSITE-ProRule" id="PRU00228"/>
    </source>
</evidence>
<dbReference type="PROSITE" id="PS50934">
    <property type="entry name" value="SWIRM"/>
    <property type="match status" value="1"/>
</dbReference>
<dbReference type="OrthoDB" id="270417at2759"/>
<dbReference type="GO" id="GO:0006338">
    <property type="term" value="P:chromatin remodeling"/>
    <property type="evidence" value="ECO:0007669"/>
    <property type="project" value="TreeGrafter"/>
</dbReference>
<name>U4KWG8_PYROM</name>
<dbReference type="InterPro" id="IPR041983">
    <property type="entry name" value="ADA2-like_ZZ"/>
</dbReference>
<dbReference type="eggNOG" id="KOG0457">
    <property type="taxonomic scope" value="Eukaryota"/>
</dbReference>
<dbReference type="PROSITE" id="PS50135">
    <property type="entry name" value="ZF_ZZ_2"/>
    <property type="match status" value="1"/>
</dbReference>
<dbReference type="Gene3D" id="1.10.10.60">
    <property type="entry name" value="Homeodomain-like"/>
    <property type="match status" value="1"/>
</dbReference>
<evidence type="ECO:0000259" key="13">
    <source>
        <dbReference type="PROSITE" id="PS50934"/>
    </source>
</evidence>
<feature type="domain" description="ZZ-type" evidence="12">
    <location>
        <begin position="17"/>
        <end position="76"/>
    </location>
</feature>
<comment type="subcellular location">
    <subcellularLocation>
        <location evidence="1 8">Nucleus</location>
    </subcellularLocation>
</comment>
<dbReference type="InterPro" id="IPR016827">
    <property type="entry name" value="Ada2/TADA2"/>
</dbReference>
<dbReference type="PROSITE" id="PS50090">
    <property type="entry name" value="MYB_LIKE"/>
    <property type="match status" value="1"/>
</dbReference>
<dbReference type="FunFam" id="3.30.60.90:FF:000008">
    <property type="entry name" value="Transcriptional adapter 2"/>
    <property type="match status" value="1"/>
</dbReference>
<dbReference type="Gene3D" id="3.30.60.90">
    <property type="match status" value="1"/>
</dbReference>
<dbReference type="InterPro" id="IPR009057">
    <property type="entry name" value="Homeodomain-like_sf"/>
</dbReference>
<dbReference type="SUPFAM" id="SSF57850">
    <property type="entry name" value="RING/U-box"/>
    <property type="match status" value="1"/>
</dbReference>
<dbReference type="InterPro" id="IPR001005">
    <property type="entry name" value="SANT/Myb"/>
</dbReference>
<keyword evidence="4" id="KW-0862">Zinc</keyword>
<evidence type="ECO:0000259" key="14">
    <source>
        <dbReference type="PROSITE" id="PS51293"/>
    </source>
</evidence>
<dbReference type="GO" id="GO:0003713">
    <property type="term" value="F:transcription coactivator activity"/>
    <property type="evidence" value="ECO:0007669"/>
    <property type="project" value="InterPro"/>
</dbReference>
<feature type="domain" description="Myb-like" evidence="11">
    <location>
        <begin position="83"/>
        <end position="127"/>
    </location>
</feature>
<dbReference type="GO" id="GO:0008270">
    <property type="term" value="F:zinc ion binding"/>
    <property type="evidence" value="ECO:0007669"/>
    <property type="project" value="UniProtKB-KW"/>
</dbReference>
<keyword evidence="5 8" id="KW-0805">Transcription regulation</keyword>
<feature type="region of interest" description="Disordered" evidence="10">
    <location>
        <begin position="153"/>
        <end position="185"/>
    </location>
</feature>
<dbReference type="GO" id="GO:0006357">
    <property type="term" value="P:regulation of transcription by RNA polymerase II"/>
    <property type="evidence" value="ECO:0007669"/>
    <property type="project" value="InterPro"/>
</dbReference>
<feature type="domain" description="SWIRM" evidence="13">
    <location>
        <begin position="414"/>
        <end position="503"/>
    </location>
</feature>
<reference evidence="15 16" key="1">
    <citation type="journal article" date="2013" name="PLoS Genet.">
        <title>The genome and development-dependent transcriptomes of Pyronema confluens: a window into fungal evolution.</title>
        <authorList>
            <person name="Traeger S."/>
            <person name="Altegoer F."/>
            <person name="Freitag M."/>
            <person name="Gabaldon T."/>
            <person name="Kempken F."/>
            <person name="Kumar A."/>
            <person name="Marcet-Houben M."/>
            <person name="Poggeler S."/>
            <person name="Stajich J.E."/>
            <person name="Nowrousian M."/>
        </authorList>
    </citation>
    <scope>NUCLEOTIDE SEQUENCE [LARGE SCALE GENOMIC DNA]</scope>
    <source>
        <strain evidence="16">CBS 100304</strain>
        <tissue evidence="15">Vegetative mycelium</tissue>
    </source>
</reference>